<feature type="domain" description="Peptidase A1" evidence="3">
    <location>
        <begin position="6"/>
        <end position="81"/>
    </location>
</feature>
<reference evidence="4 5" key="2">
    <citation type="journal article" date="2021" name="Genomics">
        <title>High-quality reference genome for Clonorchis sinensis.</title>
        <authorList>
            <person name="Young N.D."/>
            <person name="Stroehlein A.J."/>
            <person name="Kinkar L."/>
            <person name="Wang T."/>
            <person name="Sohn W.M."/>
            <person name="Chang B.C.H."/>
            <person name="Kaur P."/>
            <person name="Weisz D."/>
            <person name="Dudchenko O."/>
            <person name="Aiden E.L."/>
            <person name="Korhonen P.K."/>
            <person name="Gasser R.B."/>
        </authorList>
    </citation>
    <scope>NUCLEOTIDE SEQUENCE [LARGE SCALE GENOMIC DNA]</scope>
    <source>
        <strain evidence="4">Cs-k2</strain>
    </source>
</reference>
<dbReference type="PROSITE" id="PS51767">
    <property type="entry name" value="PEPTIDASE_A1"/>
    <property type="match status" value="1"/>
</dbReference>
<dbReference type="Gene3D" id="2.40.70.10">
    <property type="entry name" value="Acid Proteases"/>
    <property type="match status" value="2"/>
</dbReference>
<dbReference type="GO" id="GO:0006508">
    <property type="term" value="P:proteolysis"/>
    <property type="evidence" value="ECO:0007669"/>
    <property type="project" value="UniProtKB-KW"/>
</dbReference>
<feature type="compositionally biased region" description="Low complexity" evidence="2">
    <location>
        <begin position="528"/>
        <end position="544"/>
    </location>
</feature>
<dbReference type="EMBL" id="NIRI02000042">
    <property type="protein sequence ID" value="KAG5446879.1"/>
    <property type="molecule type" value="Genomic_DNA"/>
</dbReference>
<evidence type="ECO:0000256" key="2">
    <source>
        <dbReference type="SAM" id="MobiDB-lite"/>
    </source>
</evidence>
<dbReference type="Pfam" id="PF00026">
    <property type="entry name" value="Asp"/>
    <property type="match status" value="2"/>
</dbReference>
<comment type="caution">
    <text evidence="4">The sequence shown here is derived from an EMBL/GenBank/DDBJ whole genome shotgun (WGS) entry which is preliminary data.</text>
</comment>
<keyword evidence="5" id="KW-1185">Reference proteome</keyword>
<dbReference type="CDD" id="cd05471">
    <property type="entry name" value="pepsin_like"/>
    <property type="match status" value="1"/>
</dbReference>
<organism evidence="4 5">
    <name type="scientific">Clonorchis sinensis</name>
    <name type="common">Chinese liver fluke</name>
    <dbReference type="NCBI Taxonomy" id="79923"/>
    <lineage>
        <taxon>Eukaryota</taxon>
        <taxon>Metazoa</taxon>
        <taxon>Spiralia</taxon>
        <taxon>Lophotrochozoa</taxon>
        <taxon>Platyhelminthes</taxon>
        <taxon>Trematoda</taxon>
        <taxon>Digenea</taxon>
        <taxon>Opisthorchiida</taxon>
        <taxon>Opisthorchiata</taxon>
        <taxon>Opisthorchiidae</taxon>
        <taxon>Clonorchis</taxon>
    </lineage>
</organism>
<dbReference type="GO" id="GO:0004190">
    <property type="term" value="F:aspartic-type endopeptidase activity"/>
    <property type="evidence" value="ECO:0007669"/>
    <property type="project" value="InterPro"/>
</dbReference>
<dbReference type="AlphaFoldDB" id="A0A8T1MCX0"/>
<name>A0A8T1MCX0_CLOSI</name>
<dbReference type="OrthoDB" id="6258479at2759"/>
<dbReference type="PANTHER" id="PTHR47966:SF51">
    <property type="entry name" value="BETA-SITE APP-CLEAVING ENZYME, ISOFORM A-RELATED"/>
    <property type="match status" value="1"/>
</dbReference>
<feature type="compositionally biased region" description="Polar residues" evidence="2">
    <location>
        <begin position="661"/>
        <end position="671"/>
    </location>
</feature>
<keyword evidence="4" id="KW-0645">Protease</keyword>
<comment type="similarity">
    <text evidence="1">Belongs to the peptidase A1 family.</text>
</comment>
<gene>
    <name evidence="4" type="ORF">CSKR_200322</name>
</gene>
<dbReference type="Pfam" id="PF21599">
    <property type="entry name" value="ZSWIM3_N"/>
    <property type="match status" value="1"/>
</dbReference>
<feature type="region of interest" description="Disordered" evidence="2">
    <location>
        <begin position="562"/>
        <end position="585"/>
    </location>
</feature>
<accession>A0A8T1MCX0</accession>
<feature type="compositionally biased region" description="Acidic residues" evidence="2">
    <location>
        <begin position="622"/>
        <end position="656"/>
    </location>
</feature>
<feature type="region of interest" description="Disordered" evidence="2">
    <location>
        <begin position="528"/>
        <end position="548"/>
    </location>
</feature>
<dbReference type="InterPro" id="IPR021109">
    <property type="entry name" value="Peptidase_aspartic_dom_sf"/>
</dbReference>
<dbReference type="InterPro" id="IPR001461">
    <property type="entry name" value="Aspartic_peptidase_A1"/>
</dbReference>
<dbReference type="SUPFAM" id="SSF50630">
    <property type="entry name" value="Acid proteases"/>
    <property type="match status" value="1"/>
</dbReference>
<protein>
    <submittedName>
        <fullName evidence="4">Vacuolar protease A</fullName>
    </submittedName>
</protein>
<evidence type="ECO:0000256" key="1">
    <source>
        <dbReference type="ARBA" id="ARBA00007447"/>
    </source>
</evidence>
<proteinExistence type="inferred from homology"/>
<evidence type="ECO:0000313" key="5">
    <source>
        <dbReference type="Proteomes" id="UP000286415"/>
    </source>
</evidence>
<evidence type="ECO:0000313" key="4">
    <source>
        <dbReference type="EMBL" id="KAG5446879.1"/>
    </source>
</evidence>
<feature type="region of interest" description="Disordered" evidence="2">
    <location>
        <begin position="602"/>
        <end position="671"/>
    </location>
</feature>
<keyword evidence="4" id="KW-0378">Hydrolase</keyword>
<dbReference type="InterPro" id="IPR048325">
    <property type="entry name" value="ZSWIM3_N"/>
</dbReference>
<dbReference type="Proteomes" id="UP000286415">
    <property type="component" value="Unassembled WGS sequence"/>
</dbReference>
<dbReference type="PANTHER" id="PTHR47966">
    <property type="entry name" value="BETA-SITE APP-CLEAVING ENZYME, ISOFORM A-RELATED"/>
    <property type="match status" value="1"/>
</dbReference>
<dbReference type="InterPro" id="IPR033121">
    <property type="entry name" value="PEPTIDASE_A1"/>
</dbReference>
<evidence type="ECO:0000259" key="3">
    <source>
        <dbReference type="PROSITE" id="PS51767"/>
    </source>
</evidence>
<sequence>MHKNFYLAQVGLGTDPQTFLLLPDSGSSAIWVASKASRQEQSGFGNVYDANLSSTHKPVGTTFSAKYKKGTASGLLSKDNLLVERTAKLTCFYSDWRKTGSDGELTFGRGPDHQFQGNMVFMNVTDKYAWQFTIPRIMFGDEVLCLDCRVVVDSGQSLNSAPEAQIRLINRQFLFAREDEGLFYLNCADKRKGRPIGLVFSEDAQFALDDYFLEMSETELVDLEEQFNSFFPIREFSSFEEFEKVFREFQRATATSYVFHTSTSRELWQRRRREVIPENFRYKYVCLRCIHSTKKKRKPSTLYRFEDYNCPSKITLGYRENKMHLIHTDLKHNHPIAEGNPEFYSKNRRLSPEQEAILHRLLDGGFSPGQIIEYIYVNFGIRINMLDLRHLLDRKRKFDQIEGEEVPVSVPVQPVQQPEPEPVKPEPIVVPVSITTTPVVNTFPCSVLVPTFVNSQDQTMTGRRHQILQVITDLYNSLIRLDDGLVDEHLSFLQSYTTHLTQSQCDVGEPVNTIPDEATVTSIGKNAAKPIRSSSAARSPAKRSGGVKCVSEVKPQLVDIAPRPIAPRPTQSTLRPILPRPPDRPKVAIPVTVVPIATNVPTDLDAHTSAPPHTNQPSLDVTYDDENDQDEGAAEEQEEDEEDELEEDEDDDEEEDLHGGNISSSSDDYVMSNNMNSLNHSYVFTRNFATRRKPVLVTRGSPIEIIDEYIHR</sequence>
<dbReference type="InterPro" id="IPR034164">
    <property type="entry name" value="Pepsin-like_dom"/>
</dbReference>
<reference evidence="4 5" key="1">
    <citation type="journal article" date="2018" name="Biotechnol. Adv.">
        <title>Improved genomic resources and new bioinformatic workflow for the carcinogenic parasite Clonorchis sinensis: Biotechnological implications.</title>
        <authorList>
            <person name="Wang D."/>
            <person name="Korhonen P.K."/>
            <person name="Gasser R.B."/>
            <person name="Young N.D."/>
        </authorList>
    </citation>
    <scope>NUCLEOTIDE SEQUENCE [LARGE SCALE GENOMIC DNA]</scope>
    <source>
        <strain evidence="4">Cs-k2</strain>
    </source>
</reference>